<proteinExistence type="predicted"/>
<feature type="compositionally biased region" description="Basic and acidic residues" evidence="1">
    <location>
        <begin position="47"/>
        <end position="65"/>
    </location>
</feature>
<name>A0A9Q5HSL3_SANBA</name>
<feature type="region of interest" description="Disordered" evidence="1">
    <location>
        <begin position="640"/>
        <end position="704"/>
    </location>
</feature>
<feature type="compositionally biased region" description="Polar residues" evidence="1">
    <location>
        <begin position="1214"/>
        <end position="1226"/>
    </location>
</feature>
<feature type="compositionally biased region" description="Basic and acidic residues" evidence="1">
    <location>
        <begin position="758"/>
        <end position="767"/>
    </location>
</feature>
<keyword evidence="3" id="KW-1185">Reference proteome</keyword>
<feature type="compositionally biased region" description="Low complexity" evidence="1">
    <location>
        <begin position="672"/>
        <end position="685"/>
    </location>
</feature>
<feature type="region of interest" description="Disordered" evidence="1">
    <location>
        <begin position="1438"/>
        <end position="1503"/>
    </location>
</feature>
<feature type="region of interest" description="Disordered" evidence="1">
    <location>
        <begin position="263"/>
        <end position="282"/>
    </location>
</feature>
<feature type="region of interest" description="Disordered" evidence="1">
    <location>
        <begin position="966"/>
        <end position="1002"/>
    </location>
</feature>
<accession>A0A9Q5HSL3</accession>
<feature type="compositionally biased region" description="Low complexity" evidence="1">
    <location>
        <begin position="1333"/>
        <end position="1351"/>
    </location>
</feature>
<dbReference type="EMBL" id="LNZH02000211">
    <property type="protein sequence ID" value="OCB85242.1"/>
    <property type="molecule type" value="Genomic_DNA"/>
</dbReference>
<feature type="compositionally biased region" description="Basic and acidic residues" evidence="1">
    <location>
        <begin position="901"/>
        <end position="913"/>
    </location>
</feature>
<feature type="compositionally biased region" description="Polar residues" evidence="1">
    <location>
        <begin position="378"/>
        <end position="388"/>
    </location>
</feature>
<feature type="region of interest" description="Disordered" evidence="1">
    <location>
        <begin position="1205"/>
        <end position="1255"/>
    </location>
</feature>
<feature type="region of interest" description="Disordered" evidence="1">
    <location>
        <begin position="876"/>
        <end position="952"/>
    </location>
</feature>
<feature type="compositionally biased region" description="Low complexity" evidence="1">
    <location>
        <begin position="1043"/>
        <end position="1058"/>
    </location>
</feature>
<reference evidence="2" key="1">
    <citation type="submission" date="2016-06" db="EMBL/GenBank/DDBJ databases">
        <title>Draft Genome sequence of the fungus Inonotus baumii.</title>
        <authorList>
            <person name="Zhu H."/>
            <person name="Lin W."/>
        </authorList>
    </citation>
    <scope>NUCLEOTIDE SEQUENCE</scope>
    <source>
        <strain evidence="2">821</strain>
    </source>
</reference>
<sequence length="1721" mass="184117">MENNDTDSTATSVAPQGSDKVERNSQPTSVTDKPTDPVSAPASSGAGHEDAAAAKESSTEARDSAESQPGSRDVTLVEAKPVGSVSTSATQSYVPPVKRFSAVNINKKFLQKNQTSTTASGGTSSGPSGSKQAGTIARPAPQSAHSHSRLITTKLTASPLSSSPAQGWSRPSSVTPPAPSPANASGPTKGTAPAIVPIGSHSVPHIAPGSRIIQPQVIKQKSDGSGRPAWRSVQPGSAASAIQAQMEFPTAAEAAQSRLTRLSEVKATSDSSDAHKQAMSESADAFRGVHLDPNAHHWDEMEEEDNDDFLGDVIEFGDGRQYTIHVSEDTKGVAKGLEDEGSVSKEERFVDDFDRSWPKSRTAPSRDELSQRGRASRSETSSNFSAHSPVSMRDGMQSRVLFNERSNRMEPIASGRPATSSYGPSRGPQIFRDRLDGPVKFHSNRIERDAPPHTAFQRPHESPWNHPQGPDQHARDLRELKAESPSSYFHSEHHDRKGRSEWSSGRSRGGPSPNGRAFSSRERSTSRSVNGAPSIASSDGHSSKYAPSIRDQHRGPPSPGHFRDADHQLAPHLAHPRSFAHPEKSPDIRTGVHREPASEAGSREQDQPQQGSHSPTHDAAASSIPPNDIEALRKAYLAESAERAKKRRQHEEEERMKAQERARKKAAELEAKMVAAKAVEASKSAPQSSETPDGAIPKSTVEESKQKPTEVCYSFFFLCLTKPISLLSHFFQAEVLRVIEGAINSAVSSEIPSTGKLTEPRREESDGQKSSFAKALFRGDGDRSVPSRDAQEASQPKRPQATATKADQVDSWRARSKPPVLPVENSQNDISQESAVSVIPDVRAFDIQPDESTEVIEFNDMSRLATERTQKLVPDAHSTDSKSAQPVANEVCSASVSPQKSEQDTWRKGDPASRRTYPATTGNGLGDGSQQRTFADGPRPRSGSNANDEAAAQRALIQGHSKTSAFQANGFVPPSTSNQLSHPSSPGAPRFSRPPNAPYREAPLSALDDTMSRIKGALDVMHTVHDHNDRESSSASTVRLPTPNSSPLKPSKWLPPALRMSGMISGQKRTDTFEPTHPEPPRSPAPPSNNLVIRLPKSCRRIEPLTKRQINYQKYFGPVRWEILSFEPPVEGMTKRSLSVNDVLFKKPQGPFKTRKYRVSLPKSKATPRQLSASGIQRSSSGISLTTTEVANFRDLSWHAASAIASAESTSSSQNTVAPTLDVTSRSPPPELVSKSERPPTISGVTSKPRSSSRSIDVTDVAFYRDARGQRDSKAAIPTVTFTVSSEIEAQSDGSPSSKTPILSTDVSKSSPGTVSGVSSSEVKTTPLPYPNSSMAPSSSTGLSSSVATSPQYESRPVSGVKIKGSDQQIDPFLQRQPATPPPQNTPSSWSKSPSRAPDPEHLKAVWSQAPDSDSVPAINSLKNIADDLPAVPFTLHEVKSEGGTPPPAPPGPVVPPTRMSASEVTRAFQTVPSGPSNGVGSTTLRNNQIPSNLSSPMSTQRALKPPTIGLPPPPSINASASRPPYMGFPTATTNHSPSPPTLVYSHILPNGIGGSPVSSPYGQPMWVPVIQQGAQMIRTQSSSPYSPSLMPYSIPAAQNGMYPQSNMLNSQSSPAAYSSAPVPPQMMVSPVLPHATAAPPNPMYPGSPMVVHVAPPGTSPQARPPYPPGPVGMGRASLPVQNPMDPRSQPAPGPPTAPPSRFPVHNPGYTPASQTFTRHW</sequence>
<feature type="compositionally biased region" description="Polar residues" evidence="1">
    <location>
        <begin position="1"/>
        <end position="15"/>
    </location>
</feature>
<feature type="compositionally biased region" description="Polar residues" evidence="1">
    <location>
        <begin position="1288"/>
        <end position="1306"/>
    </location>
</feature>
<feature type="compositionally biased region" description="Basic and acidic residues" evidence="1">
    <location>
        <begin position="580"/>
        <end position="606"/>
    </location>
</feature>
<comment type="caution">
    <text evidence="2">The sequence shown here is derived from an EMBL/GenBank/DDBJ whole genome shotgun (WGS) entry which is preliminary data.</text>
</comment>
<feature type="region of interest" description="Disordered" evidence="1">
    <location>
        <begin position="1026"/>
        <end position="1091"/>
    </location>
</feature>
<feature type="compositionally biased region" description="Basic and acidic residues" evidence="1">
    <location>
        <begin position="649"/>
        <end position="671"/>
    </location>
</feature>
<feature type="compositionally biased region" description="Polar residues" evidence="1">
    <location>
        <begin position="1712"/>
        <end position="1721"/>
    </location>
</feature>
<evidence type="ECO:0000313" key="2">
    <source>
        <dbReference type="EMBL" id="OCB85242.1"/>
    </source>
</evidence>
<feature type="compositionally biased region" description="Polar residues" evidence="1">
    <location>
        <begin position="1460"/>
        <end position="1502"/>
    </location>
</feature>
<feature type="compositionally biased region" description="Low complexity" evidence="1">
    <location>
        <begin position="501"/>
        <end position="516"/>
    </location>
</feature>
<feature type="compositionally biased region" description="Polar residues" evidence="1">
    <location>
        <begin position="974"/>
        <end position="984"/>
    </location>
</feature>
<feature type="region of interest" description="Disordered" evidence="1">
    <location>
        <begin position="111"/>
        <end position="238"/>
    </location>
</feature>
<feature type="compositionally biased region" description="Polar residues" evidence="1">
    <location>
        <begin position="918"/>
        <end position="933"/>
    </location>
</feature>
<feature type="region of interest" description="Disordered" evidence="1">
    <location>
        <begin position="331"/>
        <end position="626"/>
    </location>
</feature>
<evidence type="ECO:0000313" key="3">
    <source>
        <dbReference type="Proteomes" id="UP000757232"/>
    </source>
</evidence>
<feature type="region of interest" description="Disordered" evidence="1">
    <location>
        <begin position="1"/>
        <end position="97"/>
    </location>
</feature>
<feature type="compositionally biased region" description="Polar residues" evidence="1">
    <location>
        <begin position="84"/>
        <end position="93"/>
    </location>
</feature>
<feature type="region of interest" description="Disordered" evidence="1">
    <location>
        <begin position="749"/>
        <end position="830"/>
    </location>
</feature>
<feature type="compositionally biased region" description="Low complexity" evidence="1">
    <location>
        <begin position="1307"/>
        <end position="1326"/>
    </location>
</feature>
<feature type="compositionally biased region" description="Basic and acidic residues" evidence="1">
    <location>
        <begin position="490"/>
        <end position="500"/>
    </location>
</feature>
<feature type="compositionally biased region" description="Pro residues" evidence="1">
    <location>
        <begin position="1690"/>
        <end position="1702"/>
    </location>
</feature>
<feature type="compositionally biased region" description="Basic and acidic residues" evidence="1">
    <location>
        <begin position="431"/>
        <end position="451"/>
    </location>
</feature>
<protein>
    <submittedName>
        <fullName evidence="2">Uncharacterized protein</fullName>
    </submittedName>
</protein>
<feature type="compositionally biased region" description="Polar residues" evidence="1">
    <location>
        <begin position="881"/>
        <end position="900"/>
    </location>
</feature>
<feature type="compositionally biased region" description="Polar residues" evidence="1">
    <location>
        <begin position="1167"/>
        <end position="1181"/>
    </location>
</feature>
<gene>
    <name evidence="2" type="ORF">A7U60_g7869</name>
</gene>
<feature type="compositionally biased region" description="Pro residues" evidence="1">
    <location>
        <begin position="1445"/>
        <end position="1456"/>
    </location>
</feature>
<feature type="region of interest" description="Disordered" evidence="1">
    <location>
        <begin position="1656"/>
        <end position="1721"/>
    </location>
</feature>
<feature type="compositionally biased region" description="Basic and acidic residues" evidence="1">
    <location>
        <begin position="472"/>
        <end position="482"/>
    </location>
</feature>
<feature type="compositionally biased region" description="Polar residues" evidence="1">
    <location>
        <begin position="526"/>
        <end position="540"/>
    </location>
</feature>
<feature type="compositionally biased region" description="Basic and acidic residues" evidence="1">
    <location>
        <begin position="777"/>
        <end position="791"/>
    </location>
</feature>
<feature type="compositionally biased region" description="Basic and acidic residues" evidence="1">
    <location>
        <begin position="331"/>
        <end position="357"/>
    </location>
</feature>
<feature type="compositionally biased region" description="Polar residues" evidence="1">
    <location>
        <begin position="143"/>
        <end position="166"/>
    </location>
</feature>
<feature type="compositionally biased region" description="Basic and acidic residues" evidence="1">
    <location>
        <begin position="1068"/>
        <end position="1080"/>
    </location>
</feature>
<evidence type="ECO:0000256" key="1">
    <source>
        <dbReference type="SAM" id="MobiDB-lite"/>
    </source>
</evidence>
<feature type="compositionally biased region" description="Polar residues" evidence="1">
    <location>
        <begin position="1243"/>
        <end position="1255"/>
    </location>
</feature>
<organism evidence="2 3">
    <name type="scientific">Sanghuangporus baumii</name>
    <name type="common">Phellinus baumii</name>
    <dbReference type="NCBI Taxonomy" id="108892"/>
    <lineage>
        <taxon>Eukaryota</taxon>
        <taxon>Fungi</taxon>
        <taxon>Dikarya</taxon>
        <taxon>Basidiomycota</taxon>
        <taxon>Agaricomycotina</taxon>
        <taxon>Agaricomycetes</taxon>
        <taxon>Hymenochaetales</taxon>
        <taxon>Hymenochaetaceae</taxon>
        <taxon>Sanghuangporus</taxon>
    </lineage>
</organism>
<feature type="region of interest" description="Disordered" evidence="1">
    <location>
        <begin position="1373"/>
        <end position="1402"/>
    </location>
</feature>
<dbReference type="Proteomes" id="UP000757232">
    <property type="component" value="Unassembled WGS sequence"/>
</dbReference>
<feature type="region of interest" description="Disordered" evidence="1">
    <location>
        <begin position="1288"/>
        <end position="1359"/>
    </location>
</feature>
<feature type="region of interest" description="Disordered" evidence="1">
    <location>
        <begin position="1161"/>
        <end position="1181"/>
    </location>
</feature>
<feature type="compositionally biased region" description="Low complexity" evidence="1">
    <location>
        <begin position="115"/>
        <end position="130"/>
    </location>
</feature>
<dbReference type="OrthoDB" id="205794at2759"/>